<dbReference type="InterPro" id="IPR046794">
    <property type="entry name" value="Apc1_MidN"/>
</dbReference>
<keyword evidence="12" id="KW-1185">Reference proteome</keyword>
<feature type="domain" description="Anaphase-promoting complex subunit 1 N-terminal" evidence="7">
    <location>
        <begin position="67"/>
        <end position="190"/>
    </location>
</feature>
<dbReference type="Proteomes" id="UP000827092">
    <property type="component" value="Unassembled WGS sequence"/>
</dbReference>
<proteinExistence type="inferred from homology"/>
<feature type="region of interest" description="Disordered" evidence="6">
    <location>
        <begin position="21"/>
        <end position="40"/>
    </location>
</feature>
<dbReference type="GO" id="GO:0070979">
    <property type="term" value="P:protein K11-linked ubiquitination"/>
    <property type="evidence" value="ECO:0007669"/>
    <property type="project" value="TreeGrafter"/>
</dbReference>
<evidence type="ECO:0000256" key="4">
    <source>
        <dbReference type="ARBA" id="ARBA00022776"/>
    </source>
</evidence>
<feature type="domain" description="Anaphase-promoting complex subunit 1 C-terminal" evidence="8">
    <location>
        <begin position="1739"/>
        <end position="1876"/>
    </location>
</feature>
<dbReference type="InterPro" id="IPR024990">
    <property type="entry name" value="Apc1"/>
</dbReference>
<evidence type="ECO:0008006" key="13">
    <source>
        <dbReference type="Google" id="ProtNLM"/>
    </source>
</evidence>
<accession>A0AAV6V739</accession>
<sequence>MITAGEPQEFVPLGREQVRLFPGEANPPPTENVPAAHTSPNQSLTRDLLKALQGVSLKDQSRENWFLKENPENDSEEEFYWSGKTVIWSKSNGHGVGTIKKSFTLQSPVLQVLWSEFRIRSCKPRIVDSIIEMESSAQEVLSGICIIENSSVYVHATTGEDFIVTTPFQVLRAWSSKFGIIFERNLACDGKQTPTKKSQADNLPVIFSMMHPLDDIAPVIKRTITSNSIQVNYFCDSSEEIIYCNSDPSVAITYNKKGYHSLWKLRTTSFQEAEFACHEIPMESRTKTPLARTSSKIRYPKMNLSTHTPTAKDSSPFHSYHSSRVASPITLGGSSHSPSLIGLTHMATLSRSQPPSLNQSHTTSYTPLSTLTHRSALSPMHSDDMCIFMEPLAPDICFDHLWSSEASSSFGRQERASKAFLSKDITGHNFLCYFLKDQHLLQLIKFEEIDSTKQWVFGSSSAISALGAESLPDLNLILIVDTNFTLSLYTGLIKICKVHIADIFGPTTDVSCLSTTLPLVNFTTPRKDSLISSTRPSSAANTKFGDEEQVLSPVAMIVEEPIKTVLNEEISFVHVGPIKSIRDSIRNRVTLETKSGFYRLQIPEVTLSKTVSKCMQALKYVLPRDVYTQIFIKWYSVRNAPGPSDMDTKMELNAFLVSLLCMIGFDADKVVLGDCTKNDSSPHTQVKKQKTHEKGCEDDWQNLIANNHPKLESDFSSLHGSTRPAPEDVNLFNDSALLFPYVAHVLFALHLVYEDSKLDISLFDDLSQLCSFLSELARELRQFKYLDHYWKDFPDQFTSVNLKFILPEAEIQKVHYPSYFSSTPSIYRCVQRCLTDGTIEPFPYIPKVTKLIHDYILVFAMLTSTVTPVTRLKDYLLQVTAPGVRVEEDVTDDLLSSCYAIDFNPKKAAVFLITKLGLTLQDLHTLPFGLSLPIKDALLCCWHSPSGLWSKAVYDLIGRRDLSSLLASDKKVPSQHPRIRTEHFNFSWKDTKFLAKETKGLSKDSKQYVKDNFEDGLHHLDLEVLRLRFGQDHRVLDVFHMLQSSKPYPIVLTQRPEVSDHEFIEEQEKHLLNLCIRSMAATVGRGMFTLRAYSPVVTEALPIPKLCLTGKAPPRNTTVDLSHIDIPANMNMWPLFHNGVAAGLSISHSASKIDSTWMVYNMPRTSSNDTPTEHAGFLMALGLNGHLSRLSTLSIHDYLCKAHELTSVGILLGVSAAKRGTMDLSTTKLLSIHIEALLPPTSTELDVAPVVQVAAVMSLGLLYQGSGHRHMAEVLLGEIGRPPGPEMEHSIDRESYSLAAGLALGLITFGKGKEMSGVANSPMADWLYHYMVGGAKKPLNGIHREKHKSPSYQIREGDNVNVDVTAPGATLALGMMFFDTDNQAIKEWMMAPDTPTNLDAVRPDFLLLRTISKGLISWSSIVPTQEWIDSHLPEIVKKYAFQRGVSRADVDFETMSQAYCNITAGGCFCLGLKFAGSANAEAFEILMSHAKKFLSLTKRQKGEQAGKSTIETCLNVVTLSLAMVMAGTGDLDVIRLCRHLRSRISQSASYVLYGSHMVTHMALGLLFLGGGRFTLSTSPLSIGALVCAFFPKFPQHSNDNRYHLQAFYHLYVLAVEPRLIVPRLLDSHKPVYLNMKIKFKDTSFYNNAEFNVKAPCILPELKFLKQVIIDDPRYWRIVFDCEENWNTLQKVLENGGSICVMQNAGCLPHKEDPQGFRSLRAKSHVWNSLHAWNMNDTQIASFSSDPVALNFASYFLTPAATSFQEKEWQQKIYGFLFECASLEKMEALPICIGMIQMSKQSDFKHQTFQLWQVKLLSAYEKWIQRYSLCCRDTLTLLRDDFSLPITSTVEKTNQAQLKGLKNYLLQYFSQNWMPANEALPEYPPALAGFLLLHELQWVRPFILPNSKDFSLPSLFSCLREFNISVPTTMFILSVLST</sequence>
<keyword evidence="2" id="KW-0132">Cell division</keyword>
<dbReference type="GO" id="GO:0031145">
    <property type="term" value="P:anaphase-promoting complex-dependent catabolic process"/>
    <property type="evidence" value="ECO:0007669"/>
    <property type="project" value="TreeGrafter"/>
</dbReference>
<evidence type="ECO:0000259" key="9">
    <source>
        <dbReference type="Pfam" id="PF20518"/>
    </source>
</evidence>
<dbReference type="Pfam" id="PF18122">
    <property type="entry name" value="APC1_C"/>
    <property type="match status" value="1"/>
</dbReference>
<comment type="similarity">
    <text evidence="1">Belongs to the APC1 family.</text>
</comment>
<evidence type="ECO:0000256" key="2">
    <source>
        <dbReference type="ARBA" id="ARBA00022618"/>
    </source>
</evidence>
<name>A0AAV6V739_9ARAC</name>
<dbReference type="PANTHER" id="PTHR12827:SF3">
    <property type="entry name" value="ANAPHASE-PROMOTING COMPLEX SUBUNIT 1"/>
    <property type="match status" value="1"/>
</dbReference>
<dbReference type="InterPro" id="IPR011989">
    <property type="entry name" value="ARM-like"/>
</dbReference>
<dbReference type="InterPro" id="IPR048971">
    <property type="entry name" value="Apc1_3rd"/>
</dbReference>
<protein>
    <recommendedName>
        <fullName evidence="13">Anaphase-promoting complex subunit 1</fullName>
    </recommendedName>
</protein>
<reference evidence="11 12" key="1">
    <citation type="journal article" date="2022" name="Nat. Ecol. Evol.">
        <title>A masculinizing supergene underlies an exaggerated male reproductive morph in a spider.</title>
        <authorList>
            <person name="Hendrickx F."/>
            <person name="De Corte Z."/>
            <person name="Sonet G."/>
            <person name="Van Belleghem S.M."/>
            <person name="Kostlbacher S."/>
            <person name="Vangestel C."/>
        </authorList>
    </citation>
    <scope>NUCLEOTIDE SEQUENCE [LARGE SCALE GENOMIC DNA]</scope>
    <source>
        <strain evidence="11">W744_W776</strain>
    </source>
</reference>
<feature type="domain" description="Anaphase-promoting complex subunit 1 beta-sandwich" evidence="10">
    <location>
        <begin position="1618"/>
        <end position="1701"/>
    </location>
</feature>
<dbReference type="PANTHER" id="PTHR12827">
    <property type="entry name" value="MEIOTIC CHECKPOINT REGULATOR TSG24 FAMILY MEMBER"/>
    <property type="match status" value="1"/>
</dbReference>
<evidence type="ECO:0000256" key="3">
    <source>
        <dbReference type="ARBA" id="ARBA00022737"/>
    </source>
</evidence>
<keyword evidence="4" id="KW-0498">Mitosis</keyword>
<dbReference type="GO" id="GO:0060090">
    <property type="term" value="F:molecular adaptor activity"/>
    <property type="evidence" value="ECO:0007669"/>
    <property type="project" value="TreeGrafter"/>
</dbReference>
<evidence type="ECO:0000256" key="1">
    <source>
        <dbReference type="ARBA" id="ARBA00010547"/>
    </source>
</evidence>
<dbReference type="InterPro" id="IPR049255">
    <property type="entry name" value="Apc1_N"/>
</dbReference>
<evidence type="ECO:0000259" key="8">
    <source>
        <dbReference type="Pfam" id="PF18122"/>
    </source>
</evidence>
<dbReference type="GO" id="GO:0005680">
    <property type="term" value="C:anaphase-promoting complex"/>
    <property type="evidence" value="ECO:0007669"/>
    <property type="project" value="InterPro"/>
</dbReference>
<dbReference type="Pfam" id="PF12859">
    <property type="entry name" value="ANAPC1"/>
    <property type="match status" value="1"/>
</dbReference>
<dbReference type="InterPro" id="IPR041221">
    <property type="entry name" value="APC1_C"/>
</dbReference>
<gene>
    <name evidence="11" type="ORF">JTE90_019823</name>
</gene>
<dbReference type="Pfam" id="PF21282">
    <property type="entry name" value="APC1_3rd"/>
    <property type="match status" value="1"/>
</dbReference>
<feature type="domain" description="Anaphase-promoting complex subunit 1 middle" evidence="9">
    <location>
        <begin position="662"/>
        <end position="963"/>
    </location>
</feature>
<organism evidence="11 12">
    <name type="scientific">Oedothorax gibbosus</name>
    <dbReference type="NCBI Taxonomy" id="931172"/>
    <lineage>
        <taxon>Eukaryota</taxon>
        <taxon>Metazoa</taxon>
        <taxon>Ecdysozoa</taxon>
        <taxon>Arthropoda</taxon>
        <taxon>Chelicerata</taxon>
        <taxon>Arachnida</taxon>
        <taxon>Araneae</taxon>
        <taxon>Araneomorphae</taxon>
        <taxon>Entelegynae</taxon>
        <taxon>Araneoidea</taxon>
        <taxon>Linyphiidae</taxon>
        <taxon>Erigoninae</taxon>
        <taxon>Oedothorax</taxon>
    </lineage>
</organism>
<dbReference type="GO" id="GO:0051301">
    <property type="term" value="P:cell division"/>
    <property type="evidence" value="ECO:0007669"/>
    <property type="project" value="UniProtKB-KW"/>
</dbReference>
<dbReference type="Gene3D" id="1.25.10.10">
    <property type="entry name" value="Leucine-rich Repeat Variant"/>
    <property type="match status" value="2"/>
</dbReference>
<evidence type="ECO:0000256" key="5">
    <source>
        <dbReference type="ARBA" id="ARBA00023306"/>
    </source>
</evidence>
<evidence type="ECO:0000259" key="10">
    <source>
        <dbReference type="Pfam" id="PF21282"/>
    </source>
</evidence>
<evidence type="ECO:0000313" key="11">
    <source>
        <dbReference type="EMBL" id="KAG8191888.1"/>
    </source>
</evidence>
<comment type="caution">
    <text evidence="11">The sequence shown here is derived from an EMBL/GenBank/DDBJ whole genome shotgun (WGS) entry which is preliminary data.</text>
</comment>
<evidence type="ECO:0000313" key="12">
    <source>
        <dbReference type="Proteomes" id="UP000827092"/>
    </source>
</evidence>
<keyword evidence="5" id="KW-0131">Cell cycle</keyword>
<keyword evidence="3" id="KW-0677">Repeat</keyword>
<dbReference type="GO" id="GO:0007091">
    <property type="term" value="P:metaphase/anaphase transition of mitotic cell cycle"/>
    <property type="evidence" value="ECO:0007669"/>
    <property type="project" value="TreeGrafter"/>
</dbReference>
<evidence type="ECO:0000256" key="6">
    <source>
        <dbReference type="SAM" id="MobiDB-lite"/>
    </source>
</evidence>
<dbReference type="EMBL" id="JAFNEN010000150">
    <property type="protein sequence ID" value="KAG8191888.1"/>
    <property type="molecule type" value="Genomic_DNA"/>
</dbReference>
<dbReference type="Pfam" id="PF20518">
    <property type="entry name" value="Apc1_MidN"/>
    <property type="match status" value="1"/>
</dbReference>
<evidence type="ECO:0000259" key="7">
    <source>
        <dbReference type="Pfam" id="PF12859"/>
    </source>
</evidence>